<dbReference type="PANTHER" id="PTHR42796">
    <property type="entry name" value="FUMARYLACETOACETATE HYDROLASE DOMAIN-CONTAINING PROTEIN 2A-RELATED"/>
    <property type="match status" value="1"/>
</dbReference>
<evidence type="ECO:0000259" key="3">
    <source>
        <dbReference type="Pfam" id="PF01557"/>
    </source>
</evidence>
<dbReference type="InterPro" id="IPR011234">
    <property type="entry name" value="Fumarylacetoacetase-like_C"/>
</dbReference>
<evidence type="ECO:0000313" key="4">
    <source>
        <dbReference type="EMBL" id="MFC4558252.1"/>
    </source>
</evidence>
<dbReference type="GO" id="GO:0016787">
    <property type="term" value="F:hydrolase activity"/>
    <property type="evidence" value="ECO:0007669"/>
    <property type="project" value="UniProtKB-KW"/>
</dbReference>
<feature type="domain" description="Fumarylacetoacetase-like C-terminal" evidence="3">
    <location>
        <begin position="103"/>
        <end position="307"/>
    </location>
</feature>
<evidence type="ECO:0000256" key="2">
    <source>
        <dbReference type="ARBA" id="ARBA00022723"/>
    </source>
</evidence>
<evidence type="ECO:0000313" key="5">
    <source>
        <dbReference type="Proteomes" id="UP001595989"/>
    </source>
</evidence>
<dbReference type="InterPro" id="IPR036663">
    <property type="entry name" value="Fumarylacetoacetase_C_sf"/>
</dbReference>
<organism evidence="4 5">
    <name type="scientific">Virgibacillus kekensis</name>
    <dbReference type="NCBI Taxonomy" id="202261"/>
    <lineage>
        <taxon>Bacteria</taxon>
        <taxon>Bacillati</taxon>
        <taxon>Bacillota</taxon>
        <taxon>Bacilli</taxon>
        <taxon>Bacillales</taxon>
        <taxon>Bacillaceae</taxon>
        <taxon>Virgibacillus</taxon>
    </lineage>
</organism>
<dbReference type="EMBL" id="JBHSFU010000004">
    <property type="protein sequence ID" value="MFC4558252.1"/>
    <property type="molecule type" value="Genomic_DNA"/>
</dbReference>
<dbReference type="Proteomes" id="UP001595989">
    <property type="component" value="Unassembled WGS sequence"/>
</dbReference>
<keyword evidence="5" id="KW-1185">Reference proteome</keyword>
<accession>A0ABV9DIL4</accession>
<keyword evidence="4" id="KW-0378">Hydrolase</keyword>
<protein>
    <submittedName>
        <fullName evidence="4">Fumarylacetoacetate hydrolase family protein</fullName>
    </submittedName>
</protein>
<gene>
    <name evidence="4" type="ORF">ACFO3D_08500</name>
</gene>
<dbReference type="Pfam" id="PF01557">
    <property type="entry name" value="FAA_hydrolase"/>
    <property type="match status" value="1"/>
</dbReference>
<dbReference type="SUPFAM" id="SSF56529">
    <property type="entry name" value="FAH"/>
    <property type="match status" value="1"/>
</dbReference>
<evidence type="ECO:0000256" key="1">
    <source>
        <dbReference type="ARBA" id="ARBA00010211"/>
    </source>
</evidence>
<keyword evidence="2" id="KW-0479">Metal-binding</keyword>
<dbReference type="Gene3D" id="3.90.850.10">
    <property type="entry name" value="Fumarylacetoacetase-like, C-terminal domain"/>
    <property type="match status" value="1"/>
</dbReference>
<dbReference type="RefSeq" id="WP_390294782.1">
    <property type="nucleotide sequence ID" value="NZ_JBHSFU010000004.1"/>
</dbReference>
<sequence>MKLVSYKYKGKPGSLRVGFMNGERIVDVQEAYRQHLLSRGEKDFAYNLKHIMPADPDSFFSAGNQVIASAGEVYKNAGELNLEEISLTREEVYLSTPIPNPSKIICVGKNYAEHAAEMKSDIPDYPVLFAKFANSLIGPEDSIMKSDATQKLDYEVELGLVIGKEASGVKREEALEYLAGYTIGNDISARDLQKRTPQWLQGKTLDKSTPVGPWVVTPDEVGDSGKLSIRSVVNGQERQAANTDQLIFDVPFLIEFISNLITLNPGDIILTGTPNGVGFAMDPPQFLTDGDTVTLEIDKIGRMENRVEAKGRP</sequence>
<name>A0ABV9DIL4_9BACI</name>
<proteinExistence type="inferred from homology"/>
<comment type="similarity">
    <text evidence="1">Belongs to the FAH family.</text>
</comment>
<dbReference type="PANTHER" id="PTHR42796:SF4">
    <property type="entry name" value="FUMARYLACETOACETATE HYDROLASE DOMAIN-CONTAINING PROTEIN 2A"/>
    <property type="match status" value="1"/>
</dbReference>
<comment type="caution">
    <text evidence="4">The sequence shown here is derived from an EMBL/GenBank/DDBJ whole genome shotgun (WGS) entry which is preliminary data.</text>
</comment>
<dbReference type="InterPro" id="IPR051121">
    <property type="entry name" value="FAH"/>
</dbReference>
<reference evidence="5" key="1">
    <citation type="journal article" date="2019" name="Int. J. Syst. Evol. Microbiol.">
        <title>The Global Catalogue of Microorganisms (GCM) 10K type strain sequencing project: providing services to taxonomists for standard genome sequencing and annotation.</title>
        <authorList>
            <consortium name="The Broad Institute Genomics Platform"/>
            <consortium name="The Broad Institute Genome Sequencing Center for Infectious Disease"/>
            <person name="Wu L."/>
            <person name="Ma J."/>
        </authorList>
    </citation>
    <scope>NUCLEOTIDE SEQUENCE [LARGE SCALE GENOMIC DNA]</scope>
    <source>
        <strain evidence="5">CGMCC 4.7426</strain>
    </source>
</reference>